<evidence type="ECO:0000313" key="5">
    <source>
        <dbReference type="EMBL" id="MBB6429629.1"/>
    </source>
</evidence>
<dbReference type="Pfam" id="PF07584">
    <property type="entry name" value="BatA"/>
    <property type="match status" value="1"/>
</dbReference>
<organism evidence="5 6">
    <name type="scientific">Algisphaera agarilytica</name>
    <dbReference type="NCBI Taxonomy" id="1385975"/>
    <lineage>
        <taxon>Bacteria</taxon>
        <taxon>Pseudomonadati</taxon>
        <taxon>Planctomycetota</taxon>
        <taxon>Phycisphaerae</taxon>
        <taxon>Phycisphaerales</taxon>
        <taxon>Phycisphaeraceae</taxon>
        <taxon>Algisphaera</taxon>
    </lineage>
</organism>
<keyword evidence="2" id="KW-1133">Transmembrane helix</keyword>
<accession>A0A7X0LKA1</accession>
<feature type="transmembrane region" description="Helical" evidence="2">
    <location>
        <begin position="882"/>
        <end position="904"/>
    </location>
</feature>
<keyword evidence="3" id="KW-0732">Signal</keyword>
<feature type="transmembrane region" description="Helical" evidence="2">
    <location>
        <begin position="857"/>
        <end position="875"/>
    </location>
</feature>
<sequence>MITSLAQLAGLFTAPALAVAGAACVAIPVIIHLLSRTRRTREEWGAMRFLRLAFKKQKRKLRMEKWLLLLTRCAVMLIAGLALAGPLLSGVWGGSATGLGSGRTVHLVLEDGLSTRAAVGEGVRFDQLKATALDLLDGVSRNDTVQLWVTSSPEEPHPATPSPTLDHGKVRSTLEELEPAFGRSTMAELLPRVAAAIDAESSRTRPPPVVALLSDFARGADYLEQALPTELATLGERATFVVTRPDVGSGNLQIQTLRPRRSLLLTGQQGPMLSPDEQGPAPSVSVEVVVRRFDGTASAAAGEVELFLTAPDGTTLPAVTRPVNWSAGQSTATLSVDIPLASSEAESTPIYNSGQSGMWTVTAVLAGEAGAADAVSEDDRRFAVVEVRSQLSVGVVDDGAAGLGGTGLSPAAFVRAALSPEETGQRFAVVTESLLPATMDADRIERLDAVLVLRPDALGNAGWGALADFARAGGLVWVFPPATLEPAARDWFSLMRTAMEVDWQLDEEAPVRVAAPGQAMRLDSDARPPSELLLLSADWSDLLGPVRIDRSLAVATTQPDEAWITLADTLQPDATSEQDDSSAAQAGVFLASAGVGEGRLLLTSVAVDAGWSNLPTKPVFPALLHDALRGVLGDVSATDESLAGQPPTLGTAWSAVTRLKRVGGETLVQRFDDEPWTAIDEPGVYGPSADGQSVTSGERVAVNVPADAGDVRAVNEAQLAVWLDGFGAWDYLDADDPASVMVTAEKRTNLGWALLWVLLALVLIEMLLARWFSHAESPRRGRAGQVSMDRRASDRNPKTKKKWSPFGRAAVWLGAAWTMAMQPSTASANSGWDSWLGLDEVSFAEATAIGWRFPLPAWAWVLIVTGSLLAAWWTYRRLLGPVWARALLAGLRGLLLVLIAVLLAGPEVVRTDETVEEDVLLVLVDRSASMTVADTSGGADGLVSREQALRDALTDQGQVFGEEQLGRGRQVAWMGFGEQAFELESPVGDAGLDALGEPGDQNTALRTALEAAMRRGAGRPISGIVLMSDGRSPEATGTDLLAKLEQQSVRVYSVPLGAERLPLDLALSRVDAPTTAFINDTVPVTVVVDQPSLRPGDEPIDPSRIAVRLIDTETQDVLDEKTLEDVGLGQPLRLEGQSSQTGEMPWAVEVVYTPIDAAADDDRELNLTNNKESFAVNMIDRPIRVLYIEGYPRWEYRYLKNMLIREQSIDSSIMLLSADRAFAQEGDTPITRLPNSDEEWRRYDAVIIGDVPAESMSPEQRKQLHDLVSQRGAGVLWVAGQGSMPSTYSATMLSDLLPMRDPEAVSLLPWARAAVVPTPLADTLSVLQLRSVDAGEDAQPGWPEDLPGLRWVQDLGELKPSAEVLANVMPSGSEEPGDQPLVTRLRFGSGQSLYVATDETWRWRYARGEVYFEQFWVQLVRMLGRDAATRTDQPVRLAVSTRSTPVGGTVVVDLDIEDAALLARDLPSVKVAVRRADDALERDLAEFELRPASSVTSSLDETSRRYTAPWLANLPGALELVATDPALSGLDLRVPLDVIASDDEMRRAEADVPRLVRLAESTGGRVVPLNELSQLAEPGVVRNLARKTANDVAEPIWNSALALVLVVVLITLEWIGRKLVRLV</sequence>
<dbReference type="SUPFAM" id="SSF52317">
    <property type="entry name" value="Class I glutamine amidotransferase-like"/>
    <property type="match status" value="1"/>
</dbReference>
<feature type="transmembrane region" description="Helical" evidence="2">
    <location>
        <begin position="12"/>
        <end position="34"/>
    </location>
</feature>
<keyword evidence="2" id="KW-0812">Transmembrane</keyword>
<evidence type="ECO:0000259" key="4">
    <source>
        <dbReference type="Pfam" id="PF07584"/>
    </source>
</evidence>
<evidence type="ECO:0000256" key="1">
    <source>
        <dbReference type="SAM" id="MobiDB-lite"/>
    </source>
</evidence>
<dbReference type="PANTHER" id="PTHR37947">
    <property type="entry name" value="BLL2462 PROTEIN"/>
    <property type="match status" value="1"/>
</dbReference>
<protein>
    <recommendedName>
        <fullName evidence="4">Aerotolerance regulator N-terminal domain-containing protein</fullName>
    </recommendedName>
</protein>
<feature type="transmembrane region" description="Helical" evidence="2">
    <location>
        <begin position="805"/>
        <end position="822"/>
    </location>
</feature>
<dbReference type="RefSeq" id="WP_184677201.1">
    <property type="nucleotide sequence ID" value="NZ_JACHGY010000001.1"/>
</dbReference>
<evidence type="ECO:0000256" key="3">
    <source>
        <dbReference type="SAM" id="SignalP"/>
    </source>
</evidence>
<dbReference type="InterPro" id="IPR029062">
    <property type="entry name" value="Class_I_gatase-like"/>
</dbReference>
<feature type="chain" id="PRO_5031397031" description="Aerotolerance regulator N-terminal domain-containing protein" evidence="3">
    <location>
        <begin position="19"/>
        <end position="1623"/>
    </location>
</feature>
<name>A0A7X0LKA1_9BACT</name>
<feature type="region of interest" description="Disordered" evidence="1">
    <location>
        <begin position="783"/>
        <end position="802"/>
    </location>
</feature>
<comment type="caution">
    <text evidence="5">The sequence shown here is derived from an EMBL/GenBank/DDBJ whole genome shotgun (WGS) entry which is preliminary data.</text>
</comment>
<evidence type="ECO:0000313" key="6">
    <source>
        <dbReference type="Proteomes" id="UP000541810"/>
    </source>
</evidence>
<feature type="compositionally biased region" description="Basic and acidic residues" evidence="1">
    <location>
        <begin position="788"/>
        <end position="797"/>
    </location>
</feature>
<dbReference type="Gene3D" id="3.40.50.410">
    <property type="entry name" value="von Willebrand factor, type A domain"/>
    <property type="match status" value="1"/>
</dbReference>
<reference evidence="5 6" key="1">
    <citation type="submission" date="2020-08" db="EMBL/GenBank/DDBJ databases">
        <title>Genomic Encyclopedia of Type Strains, Phase IV (KMG-IV): sequencing the most valuable type-strain genomes for metagenomic binning, comparative biology and taxonomic classification.</title>
        <authorList>
            <person name="Goeker M."/>
        </authorList>
    </citation>
    <scope>NUCLEOTIDE SEQUENCE [LARGE SCALE GENOMIC DNA]</scope>
    <source>
        <strain evidence="5 6">DSM 103725</strain>
    </source>
</reference>
<gene>
    <name evidence="5" type="ORF">HNQ40_001435</name>
</gene>
<feature type="transmembrane region" description="Helical" evidence="2">
    <location>
        <begin position="66"/>
        <end position="88"/>
    </location>
</feature>
<dbReference type="Proteomes" id="UP000541810">
    <property type="component" value="Unassembled WGS sequence"/>
</dbReference>
<dbReference type="Gene3D" id="3.40.50.880">
    <property type="match status" value="1"/>
</dbReference>
<keyword evidence="6" id="KW-1185">Reference proteome</keyword>
<feature type="signal peptide" evidence="3">
    <location>
        <begin position="1"/>
        <end position="18"/>
    </location>
</feature>
<dbReference type="NCBIfam" id="TIGR02226">
    <property type="entry name" value="two_anch"/>
    <property type="match status" value="1"/>
</dbReference>
<dbReference type="InterPro" id="IPR036465">
    <property type="entry name" value="vWFA_dom_sf"/>
</dbReference>
<feature type="domain" description="Aerotolerance regulator N-terminal" evidence="4">
    <location>
        <begin position="12"/>
        <end position="86"/>
    </location>
</feature>
<keyword evidence="2" id="KW-0472">Membrane</keyword>
<feature type="transmembrane region" description="Helical" evidence="2">
    <location>
        <begin position="750"/>
        <end position="772"/>
    </location>
</feature>
<dbReference type="InterPro" id="IPR011933">
    <property type="entry name" value="Double_TM_dom"/>
</dbReference>
<dbReference type="InterPro" id="IPR024163">
    <property type="entry name" value="Aerotolerance_reg_N"/>
</dbReference>
<dbReference type="EMBL" id="JACHGY010000001">
    <property type="protein sequence ID" value="MBB6429629.1"/>
    <property type="molecule type" value="Genomic_DNA"/>
</dbReference>
<proteinExistence type="predicted"/>
<dbReference type="PANTHER" id="PTHR37947:SF1">
    <property type="entry name" value="BLL2462 PROTEIN"/>
    <property type="match status" value="1"/>
</dbReference>
<dbReference type="SUPFAM" id="SSF53300">
    <property type="entry name" value="vWA-like"/>
    <property type="match status" value="1"/>
</dbReference>
<evidence type="ECO:0000256" key="2">
    <source>
        <dbReference type="SAM" id="Phobius"/>
    </source>
</evidence>